<evidence type="ECO:0000313" key="3">
    <source>
        <dbReference type="Proteomes" id="UP001597131"/>
    </source>
</evidence>
<gene>
    <name evidence="2" type="ORF">ACFQ3Q_00960</name>
</gene>
<accession>A0ABW3NMA0</accession>
<sequence length="218" mass="25449">MQAIERHVETLDWITIIFMVSLALLATVRSLYPQRFEEFASLLNSNKFMVFKGKENKAFHPFNILMFIVNVLAVSTFLYLLYTFFIEAKPPKPLVVFIRILTAYMGFVLVKFGIDKIISNIFEFDAQMDYYLFQKLSHRNFISIGILVAAALLIYSLEPTRILIYGLIITILLANLISLFVIYKQNQNTIVSNWFYFILYLCALEIAPYIILYKLFTI</sequence>
<feature type="transmembrane region" description="Helical" evidence="1">
    <location>
        <begin position="140"/>
        <end position="157"/>
    </location>
</feature>
<name>A0ABW3NMA0_9FLAO</name>
<dbReference type="RefSeq" id="WP_380742035.1">
    <property type="nucleotide sequence ID" value="NZ_JBHTLI010000001.1"/>
</dbReference>
<protein>
    <submittedName>
        <fullName evidence="2">DUF4271 domain-containing protein</fullName>
    </submittedName>
</protein>
<comment type="caution">
    <text evidence="2">The sequence shown here is derived from an EMBL/GenBank/DDBJ whole genome shotgun (WGS) entry which is preliminary data.</text>
</comment>
<keyword evidence="1" id="KW-0472">Membrane</keyword>
<keyword evidence="3" id="KW-1185">Reference proteome</keyword>
<dbReference type="Pfam" id="PF14093">
    <property type="entry name" value="DUF4271"/>
    <property type="match status" value="1"/>
</dbReference>
<keyword evidence="1" id="KW-0812">Transmembrane</keyword>
<evidence type="ECO:0000313" key="2">
    <source>
        <dbReference type="EMBL" id="MFD1094305.1"/>
    </source>
</evidence>
<feature type="transmembrane region" description="Helical" evidence="1">
    <location>
        <begin position="194"/>
        <end position="216"/>
    </location>
</feature>
<dbReference type="EMBL" id="JBHTLI010000001">
    <property type="protein sequence ID" value="MFD1094305.1"/>
    <property type="molecule type" value="Genomic_DNA"/>
</dbReference>
<dbReference type="InterPro" id="IPR025367">
    <property type="entry name" value="DUF4271"/>
</dbReference>
<feature type="transmembrane region" description="Helical" evidence="1">
    <location>
        <begin position="163"/>
        <end position="182"/>
    </location>
</feature>
<reference evidence="3" key="1">
    <citation type="journal article" date="2019" name="Int. J. Syst. Evol. Microbiol.">
        <title>The Global Catalogue of Microorganisms (GCM) 10K type strain sequencing project: providing services to taxonomists for standard genome sequencing and annotation.</title>
        <authorList>
            <consortium name="The Broad Institute Genomics Platform"/>
            <consortium name="The Broad Institute Genome Sequencing Center for Infectious Disease"/>
            <person name="Wu L."/>
            <person name="Ma J."/>
        </authorList>
    </citation>
    <scope>NUCLEOTIDE SEQUENCE [LARGE SCALE GENOMIC DNA]</scope>
    <source>
        <strain evidence="3">CCUG 64793</strain>
    </source>
</reference>
<organism evidence="2 3">
    <name type="scientific">Salegentibacter chungangensis</name>
    <dbReference type="NCBI Taxonomy" id="1335724"/>
    <lineage>
        <taxon>Bacteria</taxon>
        <taxon>Pseudomonadati</taxon>
        <taxon>Bacteroidota</taxon>
        <taxon>Flavobacteriia</taxon>
        <taxon>Flavobacteriales</taxon>
        <taxon>Flavobacteriaceae</taxon>
        <taxon>Salegentibacter</taxon>
    </lineage>
</organism>
<evidence type="ECO:0000256" key="1">
    <source>
        <dbReference type="SAM" id="Phobius"/>
    </source>
</evidence>
<proteinExistence type="predicted"/>
<feature type="transmembrane region" description="Helical" evidence="1">
    <location>
        <begin position="62"/>
        <end position="82"/>
    </location>
</feature>
<feature type="transmembrane region" description="Helical" evidence="1">
    <location>
        <begin position="13"/>
        <end position="32"/>
    </location>
</feature>
<feature type="transmembrane region" description="Helical" evidence="1">
    <location>
        <begin position="94"/>
        <end position="114"/>
    </location>
</feature>
<dbReference type="Proteomes" id="UP001597131">
    <property type="component" value="Unassembled WGS sequence"/>
</dbReference>
<keyword evidence="1" id="KW-1133">Transmembrane helix</keyword>